<evidence type="ECO:0000313" key="2">
    <source>
        <dbReference type="Proteomes" id="UP001476950"/>
    </source>
</evidence>
<comment type="caution">
    <text evidence="1">The sequence shown here is derived from an EMBL/GenBank/DDBJ whole genome shotgun (WGS) entry which is preliminary data.</text>
</comment>
<dbReference type="InterPro" id="IPR052913">
    <property type="entry name" value="Glycopeptide_resist_protein"/>
</dbReference>
<reference evidence="1 2" key="1">
    <citation type="submission" date="2022-04" db="EMBL/GenBank/DDBJ databases">
        <title>Positive selection, recombination, and allopatry shape intraspecific diversity of widespread and dominant cyanobacteria.</title>
        <authorList>
            <person name="Wei J."/>
            <person name="Shu W."/>
            <person name="Hu C."/>
        </authorList>
    </citation>
    <scope>NUCLEOTIDE SEQUENCE [LARGE SCALE GENOMIC DNA]</scope>
    <source>
        <strain evidence="1 2">AS-A4</strain>
    </source>
</reference>
<dbReference type="Pfam" id="PF04294">
    <property type="entry name" value="VanW"/>
    <property type="match status" value="1"/>
</dbReference>
<sequence>MMKQLIPARWRVQYKVIQRSTADVFTGQRSRLVPFSPMDGSQLQQFTPQVTIAQPIPATTLSENKKHNLALAIQRLQNVVVQPGAIFSFWHLVGEPNRAKGYLEGRTIIQNQLKADVGGGLCQLSGLLYVLSLKAGLKVLERHPHSQDIYTDATRFAPLGSDATVVYGYKDFRFKQTLAMPICLRFELSDRAIRAMLCAPLPILEYAIDFQRENVDGGIRVNAVRLLNSETNVEVLHSTVYQTKQAELAEA</sequence>
<dbReference type="EMBL" id="JAMPLM010000022">
    <property type="protein sequence ID" value="MEP1060774.1"/>
    <property type="molecule type" value="Genomic_DNA"/>
</dbReference>
<name>A0ABV0KNH2_9CYAN</name>
<accession>A0ABV0KNH2</accession>
<evidence type="ECO:0000313" key="1">
    <source>
        <dbReference type="EMBL" id="MEP1060774.1"/>
    </source>
</evidence>
<dbReference type="PANTHER" id="PTHR35788:SF1">
    <property type="entry name" value="EXPORTED PROTEIN"/>
    <property type="match status" value="1"/>
</dbReference>
<dbReference type="PANTHER" id="PTHR35788">
    <property type="entry name" value="EXPORTED PROTEIN-RELATED"/>
    <property type="match status" value="1"/>
</dbReference>
<keyword evidence="2" id="KW-1185">Reference proteome</keyword>
<proteinExistence type="predicted"/>
<dbReference type="Proteomes" id="UP001476950">
    <property type="component" value="Unassembled WGS sequence"/>
</dbReference>
<dbReference type="RefSeq" id="WP_242033343.1">
    <property type="nucleotide sequence ID" value="NZ_JAMPLM010000022.1"/>
</dbReference>
<dbReference type="InterPro" id="IPR007391">
    <property type="entry name" value="Vancomycin_resist_VanW"/>
</dbReference>
<organism evidence="1 2">
    <name type="scientific">Stenomitos frigidus AS-A4</name>
    <dbReference type="NCBI Taxonomy" id="2933935"/>
    <lineage>
        <taxon>Bacteria</taxon>
        <taxon>Bacillati</taxon>
        <taxon>Cyanobacteriota</taxon>
        <taxon>Cyanophyceae</taxon>
        <taxon>Leptolyngbyales</taxon>
        <taxon>Leptolyngbyaceae</taxon>
        <taxon>Stenomitos</taxon>
    </lineage>
</organism>
<gene>
    <name evidence="1" type="ORF">NDI38_20290</name>
</gene>
<protein>
    <submittedName>
        <fullName evidence="1">VanW family protein</fullName>
    </submittedName>
</protein>